<evidence type="ECO:0000313" key="1">
    <source>
        <dbReference type="EnsemblMetazoa" id="PPA32471.1"/>
    </source>
</evidence>
<accession>A0A2A6D1J2</accession>
<protein>
    <submittedName>
        <fullName evidence="1">Uncharacterized protein</fullName>
    </submittedName>
</protein>
<reference evidence="2" key="1">
    <citation type="journal article" date="2008" name="Nat. Genet.">
        <title>The Pristionchus pacificus genome provides a unique perspective on nematode lifestyle and parasitism.</title>
        <authorList>
            <person name="Dieterich C."/>
            <person name="Clifton S.W."/>
            <person name="Schuster L.N."/>
            <person name="Chinwalla A."/>
            <person name="Delehaunty K."/>
            <person name="Dinkelacker I."/>
            <person name="Fulton L."/>
            <person name="Fulton R."/>
            <person name="Godfrey J."/>
            <person name="Minx P."/>
            <person name="Mitreva M."/>
            <person name="Roeseler W."/>
            <person name="Tian H."/>
            <person name="Witte H."/>
            <person name="Yang S.P."/>
            <person name="Wilson R.K."/>
            <person name="Sommer R.J."/>
        </authorList>
    </citation>
    <scope>NUCLEOTIDE SEQUENCE [LARGE SCALE GENOMIC DNA]</scope>
    <source>
        <strain evidence="2">PS312</strain>
    </source>
</reference>
<dbReference type="AlphaFoldDB" id="A0A2A6D1J2"/>
<evidence type="ECO:0000313" key="2">
    <source>
        <dbReference type="Proteomes" id="UP000005239"/>
    </source>
</evidence>
<proteinExistence type="predicted"/>
<keyword evidence="2" id="KW-1185">Reference proteome</keyword>
<reference evidence="1" key="2">
    <citation type="submission" date="2022-06" db="UniProtKB">
        <authorList>
            <consortium name="EnsemblMetazoa"/>
        </authorList>
    </citation>
    <scope>IDENTIFICATION</scope>
    <source>
        <strain evidence="1">PS312</strain>
    </source>
</reference>
<dbReference type="EnsemblMetazoa" id="PPA32471.1">
    <property type="protein sequence ID" value="PPA32471.1"/>
    <property type="gene ID" value="WBGene00205332"/>
</dbReference>
<dbReference type="Proteomes" id="UP000005239">
    <property type="component" value="Unassembled WGS sequence"/>
</dbReference>
<gene>
    <name evidence="1" type="primary">WBGene00205332</name>
</gene>
<organism evidence="1 2">
    <name type="scientific">Pristionchus pacificus</name>
    <name type="common">Parasitic nematode worm</name>
    <dbReference type="NCBI Taxonomy" id="54126"/>
    <lineage>
        <taxon>Eukaryota</taxon>
        <taxon>Metazoa</taxon>
        <taxon>Ecdysozoa</taxon>
        <taxon>Nematoda</taxon>
        <taxon>Chromadorea</taxon>
        <taxon>Rhabditida</taxon>
        <taxon>Rhabditina</taxon>
        <taxon>Diplogasteromorpha</taxon>
        <taxon>Diplogasteroidea</taxon>
        <taxon>Neodiplogasteridae</taxon>
        <taxon>Pristionchus</taxon>
    </lineage>
</organism>
<accession>A0A8R1UL34</accession>
<name>A0A2A6D1J2_PRIPA</name>
<sequence>MRLLVIGLASFFASDATRSKNDTDGYSLVPQSLFLVLTQLLGQLNGQYPSTTIGALDETSWPEKQADDTQRAIVNRVKRQVREDGCPWCARPANHGASSYSRGATVPHPYDSVPRRAHTAQAPVASFARRTFTVTSAPFMAGGDNGDAFPPSPAYPPLARTSPDGRANGYLRPSIRSSVPDPRAFNAFSGYTPAARLLHTFSTPAARPADPHSSFNHPLPRLSRGGPMRGTGSFAQALGMKSPIPWIRNWQTENRRPRLGFDSRRSR</sequence>